<keyword evidence="11" id="KW-1185">Reference proteome</keyword>
<comment type="caution">
    <text evidence="10">The sequence shown here is derived from an EMBL/GenBank/DDBJ whole genome shotgun (WGS) entry which is preliminary data.</text>
</comment>
<dbReference type="RefSeq" id="WP_165600339.1">
    <property type="nucleotide sequence ID" value="NZ_SORZ01000001.1"/>
</dbReference>
<dbReference type="NCBIfam" id="TIGR01128">
    <property type="entry name" value="holA"/>
    <property type="match status" value="1"/>
</dbReference>
<dbReference type="EMBL" id="SORZ01000001">
    <property type="protein sequence ID" value="TPW35970.1"/>
    <property type="molecule type" value="Genomic_DNA"/>
</dbReference>
<proteinExistence type="inferred from homology"/>
<dbReference type="PANTHER" id="PTHR34388">
    <property type="entry name" value="DNA POLYMERASE III SUBUNIT DELTA"/>
    <property type="match status" value="1"/>
</dbReference>
<evidence type="ECO:0000256" key="6">
    <source>
        <dbReference type="ARBA" id="ARBA00022932"/>
    </source>
</evidence>
<evidence type="ECO:0000313" key="11">
    <source>
        <dbReference type="Proteomes" id="UP000315037"/>
    </source>
</evidence>
<dbReference type="Pfam" id="PF06144">
    <property type="entry name" value="DNA_pol3_delta"/>
    <property type="match status" value="1"/>
</dbReference>
<dbReference type="Gene3D" id="1.10.8.60">
    <property type="match status" value="1"/>
</dbReference>
<evidence type="ECO:0000256" key="3">
    <source>
        <dbReference type="ARBA" id="ARBA00022679"/>
    </source>
</evidence>
<dbReference type="GO" id="GO:0006261">
    <property type="term" value="P:DNA-templated DNA replication"/>
    <property type="evidence" value="ECO:0007669"/>
    <property type="project" value="TreeGrafter"/>
</dbReference>
<dbReference type="Gene3D" id="1.20.272.10">
    <property type="match status" value="1"/>
</dbReference>
<dbReference type="AlphaFoldDB" id="A0A506URJ8"/>
<organism evidence="10 11">
    <name type="scientific">Oecophyllibacter saccharovorans</name>
    <dbReference type="NCBI Taxonomy" id="2558360"/>
    <lineage>
        <taxon>Bacteria</taxon>
        <taxon>Pseudomonadati</taxon>
        <taxon>Pseudomonadota</taxon>
        <taxon>Alphaproteobacteria</taxon>
        <taxon>Acetobacterales</taxon>
        <taxon>Acetobacteraceae</taxon>
        <taxon>Oecophyllibacter</taxon>
    </lineage>
</organism>
<evidence type="ECO:0000256" key="4">
    <source>
        <dbReference type="ARBA" id="ARBA00022695"/>
    </source>
</evidence>
<evidence type="ECO:0000313" key="10">
    <source>
        <dbReference type="EMBL" id="TPW35970.1"/>
    </source>
</evidence>
<evidence type="ECO:0000256" key="5">
    <source>
        <dbReference type="ARBA" id="ARBA00022705"/>
    </source>
</evidence>
<dbReference type="SUPFAM" id="SSF48019">
    <property type="entry name" value="post-AAA+ oligomerization domain-like"/>
    <property type="match status" value="1"/>
</dbReference>
<comment type="catalytic activity">
    <reaction evidence="8">
        <text>DNA(n) + a 2'-deoxyribonucleoside 5'-triphosphate = DNA(n+1) + diphosphate</text>
        <dbReference type="Rhea" id="RHEA:22508"/>
        <dbReference type="Rhea" id="RHEA-COMP:17339"/>
        <dbReference type="Rhea" id="RHEA-COMP:17340"/>
        <dbReference type="ChEBI" id="CHEBI:33019"/>
        <dbReference type="ChEBI" id="CHEBI:61560"/>
        <dbReference type="ChEBI" id="CHEBI:173112"/>
        <dbReference type="EC" id="2.7.7.7"/>
    </reaction>
</comment>
<dbReference type="SUPFAM" id="SSF52540">
    <property type="entry name" value="P-loop containing nucleoside triphosphate hydrolases"/>
    <property type="match status" value="1"/>
</dbReference>
<feature type="domain" description="DNA polymerase III delta N-terminal" evidence="9">
    <location>
        <begin position="22"/>
        <end position="123"/>
    </location>
</feature>
<comment type="similarity">
    <text evidence="7">Belongs to the DNA polymerase HolA subunit family.</text>
</comment>
<dbReference type="PANTHER" id="PTHR34388:SF1">
    <property type="entry name" value="DNA POLYMERASE III SUBUNIT DELTA"/>
    <property type="match status" value="1"/>
</dbReference>
<dbReference type="InterPro" id="IPR008921">
    <property type="entry name" value="DNA_pol3_clamp-load_cplx_C"/>
</dbReference>
<dbReference type="InterPro" id="IPR005790">
    <property type="entry name" value="DNA_polIII_delta"/>
</dbReference>
<accession>A0A506URJ8</accession>
<keyword evidence="4" id="KW-0548">Nucleotidyltransferase</keyword>
<evidence type="ECO:0000259" key="9">
    <source>
        <dbReference type="Pfam" id="PF06144"/>
    </source>
</evidence>
<dbReference type="Proteomes" id="UP000315037">
    <property type="component" value="Unassembled WGS sequence"/>
</dbReference>
<reference evidence="10 11" key="1">
    <citation type="submission" date="2019-03" db="EMBL/GenBank/DDBJ databases">
        <title>The complete genome sequence of Neokomagataea sp. Jb2 NBRC113641.</title>
        <authorList>
            <person name="Chua K.-O."/>
            <person name="Chan K.-G."/>
            <person name="See-Too W.-S."/>
        </authorList>
    </citation>
    <scope>NUCLEOTIDE SEQUENCE [LARGE SCALE GENOMIC DNA]</scope>
    <source>
        <strain evidence="10 11">Jb2</strain>
    </source>
</reference>
<name>A0A506URJ8_9PROT</name>
<dbReference type="GO" id="GO:0009360">
    <property type="term" value="C:DNA polymerase III complex"/>
    <property type="evidence" value="ECO:0007669"/>
    <property type="project" value="InterPro"/>
</dbReference>
<keyword evidence="5" id="KW-0235">DNA replication</keyword>
<evidence type="ECO:0000256" key="8">
    <source>
        <dbReference type="ARBA" id="ARBA00049244"/>
    </source>
</evidence>
<dbReference type="InterPro" id="IPR010372">
    <property type="entry name" value="DNA_pol3_delta_N"/>
</dbReference>
<dbReference type="EC" id="2.7.7.7" evidence="1"/>
<keyword evidence="6" id="KW-0239">DNA-directed DNA polymerase</keyword>
<dbReference type="GO" id="GO:0003677">
    <property type="term" value="F:DNA binding"/>
    <property type="evidence" value="ECO:0007669"/>
    <property type="project" value="InterPro"/>
</dbReference>
<gene>
    <name evidence="10" type="ORF">E3202_03370</name>
</gene>
<dbReference type="Gene3D" id="3.40.50.300">
    <property type="entry name" value="P-loop containing nucleotide triphosphate hydrolases"/>
    <property type="match status" value="1"/>
</dbReference>
<protein>
    <recommendedName>
        <fullName evidence="2">DNA polymerase III subunit delta</fullName>
        <ecNumber evidence="1">2.7.7.7</ecNumber>
    </recommendedName>
</protein>
<sequence length="331" mass="36300">MKIETRNVGRVLGEVGSWRALLLYGEDSGLIRERAQQAARSVAGDLKDPFRVACLEGEEQNRLEEEATALSLTGGRRVVWVREAQDSLVPQLERVLKGESDTLIILEAAGLTPRSKLRSFAEKNKAVAAIGCYPEEGRALSQTISSALAQEKISLSREAMTWLLAHLGSDRSLVRGELEKLSLYGRPGEQLELEDVRNCIGDSAGSTMEEAVHAALAGQRERADQALERAFADGASPIAFTRVVLNVLERLQLASLHVQAGQSRQEAISALRPPVFFRRREMFLRALERWSGEGLQRAATATQALELACKQSGAPDILLCQRHLARLGRAV</sequence>
<evidence type="ECO:0000256" key="1">
    <source>
        <dbReference type="ARBA" id="ARBA00012417"/>
    </source>
</evidence>
<evidence type="ECO:0000256" key="2">
    <source>
        <dbReference type="ARBA" id="ARBA00017703"/>
    </source>
</evidence>
<keyword evidence="3" id="KW-0808">Transferase</keyword>
<dbReference type="GO" id="GO:0003887">
    <property type="term" value="F:DNA-directed DNA polymerase activity"/>
    <property type="evidence" value="ECO:0007669"/>
    <property type="project" value="UniProtKB-KW"/>
</dbReference>
<dbReference type="InterPro" id="IPR027417">
    <property type="entry name" value="P-loop_NTPase"/>
</dbReference>
<evidence type="ECO:0000256" key="7">
    <source>
        <dbReference type="ARBA" id="ARBA00034754"/>
    </source>
</evidence>